<dbReference type="OMA" id="NMGWFLI"/>
<keyword evidence="3" id="KW-1003">Cell membrane</keyword>
<keyword evidence="11" id="KW-1185">Reference proteome</keyword>
<evidence type="ECO:0000313" key="11">
    <source>
        <dbReference type="Proteomes" id="UP000554766"/>
    </source>
</evidence>
<evidence type="ECO:0000256" key="1">
    <source>
        <dbReference type="ARBA" id="ARBA00004651"/>
    </source>
</evidence>
<reference evidence="10 11" key="1">
    <citation type="journal article" date="2020" name="Nat. Commun.">
        <title>The structures of two archaeal type IV pili illuminate evolutionary relationships.</title>
        <authorList>
            <person name="Wang F."/>
            <person name="Baquero D.P."/>
            <person name="Su Z."/>
            <person name="Beltran L.C."/>
            <person name="Prangishvili D."/>
            <person name="Krupovic M."/>
            <person name="Egelman E.H."/>
        </authorList>
    </citation>
    <scope>NUCLEOTIDE SEQUENCE [LARGE SCALE GENOMIC DNA]</scope>
    <source>
        <strain evidence="10 11">2GA</strain>
    </source>
</reference>
<feature type="transmembrane region" description="Helical" evidence="9">
    <location>
        <begin position="162"/>
        <end position="181"/>
    </location>
</feature>
<dbReference type="RefSeq" id="WP_011900967.1">
    <property type="nucleotide sequence ID" value="NZ_JAAVJF010000002.1"/>
</dbReference>
<feature type="transmembrane region" description="Helical" evidence="9">
    <location>
        <begin position="30"/>
        <end position="47"/>
    </location>
</feature>
<feature type="transmembrane region" description="Helical" evidence="9">
    <location>
        <begin position="300"/>
        <end position="319"/>
    </location>
</feature>
<feature type="transmembrane region" description="Helical" evidence="9">
    <location>
        <begin position="59"/>
        <end position="75"/>
    </location>
</feature>
<feature type="transmembrane region" description="Helical" evidence="9">
    <location>
        <begin position="267"/>
        <end position="288"/>
    </location>
</feature>
<dbReference type="Proteomes" id="UP000554766">
    <property type="component" value="Unassembled WGS sequence"/>
</dbReference>
<dbReference type="GO" id="GO:0005886">
    <property type="term" value="C:plasma membrane"/>
    <property type="evidence" value="ECO:0007669"/>
    <property type="project" value="UniProtKB-SubCell"/>
</dbReference>
<evidence type="ECO:0000256" key="4">
    <source>
        <dbReference type="ARBA" id="ARBA00022692"/>
    </source>
</evidence>
<keyword evidence="5" id="KW-0029">Amino-acid transport</keyword>
<gene>
    <name evidence="10" type="ORF">HC235_04465</name>
</gene>
<dbReference type="PANTHER" id="PTHR11795:SF449">
    <property type="entry name" value="BRANCHED-CHAIN AMINO ACID TRANSPORT PERMEASE PROTEIN LIVH-RELATED"/>
    <property type="match status" value="1"/>
</dbReference>
<evidence type="ECO:0000256" key="3">
    <source>
        <dbReference type="ARBA" id="ARBA00022475"/>
    </source>
</evidence>
<evidence type="ECO:0000256" key="6">
    <source>
        <dbReference type="ARBA" id="ARBA00022989"/>
    </source>
</evidence>
<evidence type="ECO:0000256" key="9">
    <source>
        <dbReference type="SAM" id="Phobius"/>
    </source>
</evidence>
<feature type="transmembrane region" description="Helical" evidence="9">
    <location>
        <begin position="81"/>
        <end position="101"/>
    </location>
</feature>
<dbReference type="PANTHER" id="PTHR11795">
    <property type="entry name" value="BRANCHED-CHAIN AMINO ACID TRANSPORT SYSTEM PERMEASE PROTEIN LIVH"/>
    <property type="match status" value="1"/>
</dbReference>
<dbReference type="AlphaFoldDB" id="A0A7L4P9C6"/>
<evidence type="ECO:0000256" key="2">
    <source>
        <dbReference type="ARBA" id="ARBA00022448"/>
    </source>
</evidence>
<dbReference type="InterPro" id="IPR001851">
    <property type="entry name" value="ABC_transp_permease"/>
</dbReference>
<dbReference type="EMBL" id="JAAVJF010000002">
    <property type="protein sequence ID" value="NYR15214.1"/>
    <property type="molecule type" value="Genomic_DNA"/>
</dbReference>
<dbReference type="GeneID" id="5055239"/>
<keyword evidence="2" id="KW-0813">Transport</keyword>
<feature type="transmembrane region" description="Helical" evidence="9">
    <location>
        <begin position="211"/>
        <end position="233"/>
    </location>
</feature>
<sequence length="321" mass="34423">MNIAVIFLALIAAWALISLPFTPREVIDSVLYASLLVLASIGLTLTYQTTKVPNFAHGVFLNLGVMSALTIAQVYKTAAYYALPLAVVLGALAALLLYLFLIPLYRRGVSQEVMMMATMAYNIVYIGILNAFADWAGRTWGIFTRGITIIPYDVNLAGLRGVYIFAPATAAAITLVLYIFLNRTKPGTALRAAVENEDLARSLGIDVEKMYAVAWILAGAVAGMAGVFLPLYIEATPEVGWLMLASFFAASIVGGLSSIYGAVVGGVLMGFVEVLGTFQFAMFLNWLLGVPPYVITAYRPLVPLLAIAIALIIAPRGILGR</sequence>
<evidence type="ECO:0000313" key="10">
    <source>
        <dbReference type="EMBL" id="NYR15214.1"/>
    </source>
</evidence>
<evidence type="ECO:0000256" key="8">
    <source>
        <dbReference type="ARBA" id="ARBA00037998"/>
    </source>
</evidence>
<comment type="caution">
    <text evidence="10">The sequence shown here is derived from an EMBL/GenBank/DDBJ whole genome shotgun (WGS) entry which is preliminary data.</text>
</comment>
<name>A0A7L4P9C6_9CREN</name>
<protein>
    <submittedName>
        <fullName evidence="10">Branched-chain amino acid ABC transporter permease</fullName>
    </submittedName>
</protein>
<evidence type="ECO:0000256" key="5">
    <source>
        <dbReference type="ARBA" id="ARBA00022970"/>
    </source>
</evidence>
<keyword evidence="7 9" id="KW-0472">Membrane</keyword>
<dbReference type="GO" id="GO:0022857">
    <property type="term" value="F:transmembrane transporter activity"/>
    <property type="evidence" value="ECO:0007669"/>
    <property type="project" value="InterPro"/>
</dbReference>
<comment type="similarity">
    <text evidence="8">Belongs to the binding-protein-dependent transport system permease family. LivHM subfamily.</text>
</comment>
<evidence type="ECO:0000256" key="7">
    <source>
        <dbReference type="ARBA" id="ARBA00023136"/>
    </source>
</evidence>
<dbReference type="Pfam" id="PF02653">
    <property type="entry name" value="BPD_transp_2"/>
    <property type="match status" value="1"/>
</dbReference>
<dbReference type="GO" id="GO:0006865">
    <property type="term" value="P:amino acid transport"/>
    <property type="evidence" value="ECO:0007669"/>
    <property type="project" value="UniProtKB-KW"/>
</dbReference>
<organism evidence="10 11">
    <name type="scientific">Pyrobaculum arsenaticum</name>
    <dbReference type="NCBI Taxonomy" id="121277"/>
    <lineage>
        <taxon>Archaea</taxon>
        <taxon>Thermoproteota</taxon>
        <taxon>Thermoprotei</taxon>
        <taxon>Thermoproteales</taxon>
        <taxon>Thermoproteaceae</taxon>
        <taxon>Pyrobaculum</taxon>
    </lineage>
</organism>
<feature type="transmembrane region" description="Helical" evidence="9">
    <location>
        <begin position="239"/>
        <end position="260"/>
    </location>
</feature>
<keyword evidence="6 9" id="KW-1133">Transmembrane helix</keyword>
<proteinExistence type="inferred from homology"/>
<dbReference type="InterPro" id="IPR052157">
    <property type="entry name" value="BCAA_transport_permease"/>
</dbReference>
<dbReference type="CDD" id="cd06582">
    <property type="entry name" value="TM_PBP1_LivH_like"/>
    <property type="match status" value="1"/>
</dbReference>
<feature type="transmembrane region" description="Helical" evidence="9">
    <location>
        <begin position="113"/>
        <end position="133"/>
    </location>
</feature>
<comment type="subcellular location">
    <subcellularLocation>
        <location evidence="1">Cell membrane</location>
        <topology evidence="1">Multi-pass membrane protein</topology>
    </subcellularLocation>
</comment>
<accession>A0A7L4P9C6</accession>
<keyword evidence="4 9" id="KW-0812">Transmembrane</keyword>